<dbReference type="GeneID" id="14914912"/>
<name>L8GQD1_ACACF</name>
<evidence type="ECO:0008006" key="3">
    <source>
        <dbReference type="Google" id="ProtNLM"/>
    </source>
</evidence>
<dbReference type="AlphaFoldDB" id="L8GQD1"/>
<evidence type="ECO:0000313" key="2">
    <source>
        <dbReference type="Proteomes" id="UP000011083"/>
    </source>
</evidence>
<reference evidence="1 2" key="1">
    <citation type="journal article" date="2013" name="Genome Biol.">
        <title>Genome of Acanthamoeba castellanii highlights extensive lateral gene transfer and early evolution of tyrosine kinase signaling.</title>
        <authorList>
            <person name="Clarke M."/>
            <person name="Lohan A.J."/>
            <person name="Liu B."/>
            <person name="Lagkouvardos I."/>
            <person name="Roy S."/>
            <person name="Zafar N."/>
            <person name="Bertelli C."/>
            <person name="Schilde C."/>
            <person name="Kianianmomeni A."/>
            <person name="Burglin T.R."/>
            <person name="Frech C."/>
            <person name="Turcotte B."/>
            <person name="Kopec K.O."/>
            <person name="Synnott J.M."/>
            <person name="Choo C."/>
            <person name="Paponov I."/>
            <person name="Finkler A."/>
            <person name="Soon Heng Tan C."/>
            <person name="Hutchins A.P."/>
            <person name="Weinmeier T."/>
            <person name="Rattei T."/>
            <person name="Chu J.S."/>
            <person name="Gimenez G."/>
            <person name="Irimia M."/>
            <person name="Rigden D.J."/>
            <person name="Fitzpatrick D.A."/>
            <person name="Lorenzo-Morales J."/>
            <person name="Bateman A."/>
            <person name="Chiu C.H."/>
            <person name="Tang P."/>
            <person name="Hegemann P."/>
            <person name="Fromm H."/>
            <person name="Raoult D."/>
            <person name="Greub G."/>
            <person name="Miranda-Saavedra D."/>
            <person name="Chen N."/>
            <person name="Nash P."/>
            <person name="Ginger M.L."/>
            <person name="Horn M."/>
            <person name="Schaap P."/>
            <person name="Caler L."/>
            <person name="Loftus B."/>
        </authorList>
    </citation>
    <scope>NUCLEOTIDE SEQUENCE [LARGE SCALE GENOMIC DNA]</scope>
    <source>
        <strain evidence="1 2">Neff</strain>
    </source>
</reference>
<dbReference type="RefSeq" id="XP_004336354.1">
    <property type="nucleotide sequence ID" value="XM_004336306.1"/>
</dbReference>
<proteinExistence type="predicted"/>
<dbReference type="EMBL" id="KB008060">
    <property type="protein sequence ID" value="ELR14341.1"/>
    <property type="molecule type" value="Genomic_DNA"/>
</dbReference>
<keyword evidence="2" id="KW-1185">Reference proteome</keyword>
<sequence length="201" mass="22159">MGAGESAPVQLELKEGTQLDPVLAGHIVACFKENNEKGKPLTPKRFADVMEQVSILYGSEVATNDYEYLYNLFDLNHDGKAEVKAHFAKLVEFLTEVEQHRLLQQRAVFAPGKAPTQAALASLTKQLQETSVNAVFSADVDGDGQISMVPCLVLLALLVGGHLEEEWVAAVKSNEEVQRFVVPELFLRAFMSEVRQAYTPL</sequence>
<protein>
    <recommendedName>
        <fullName evidence="3">EF hand domain containing protein</fullName>
    </recommendedName>
</protein>
<dbReference type="Proteomes" id="UP000011083">
    <property type="component" value="Unassembled WGS sequence"/>
</dbReference>
<evidence type="ECO:0000313" key="1">
    <source>
        <dbReference type="EMBL" id="ELR14341.1"/>
    </source>
</evidence>
<dbReference type="VEuPathDB" id="AmoebaDB:ACA1_107620"/>
<organism evidence="1 2">
    <name type="scientific">Acanthamoeba castellanii (strain ATCC 30010 / Neff)</name>
    <dbReference type="NCBI Taxonomy" id="1257118"/>
    <lineage>
        <taxon>Eukaryota</taxon>
        <taxon>Amoebozoa</taxon>
        <taxon>Discosea</taxon>
        <taxon>Longamoebia</taxon>
        <taxon>Centramoebida</taxon>
        <taxon>Acanthamoebidae</taxon>
        <taxon>Acanthamoeba</taxon>
    </lineage>
</organism>
<gene>
    <name evidence="1" type="ORF">ACA1_107620</name>
</gene>
<dbReference type="KEGG" id="acan:ACA1_107620"/>
<accession>L8GQD1</accession>